<comment type="caution">
    <text evidence="1">The sequence shown here is derived from an EMBL/GenBank/DDBJ whole genome shotgun (WGS) entry which is preliminary data.</text>
</comment>
<dbReference type="EMBL" id="LBTJ01000053">
    <property type="protein sequence ID" value="KKQ36835.1"/>
    <property type="molecule type" value="Genomic_DNA"/>
</dbReference>
<protein>
    <submittedName>
        <fullName evidence="1">Uncharacterized protein</fullName>
    </submittedName>
</protein>
<proteinExistence type="predicted"/>
<gene>
    <name evidence="1" type="ORF">US54_C0053G0001</name>
</gene>
<accession>A0A0G0HE66</accession>
<dbReference type="Proteomes" id="UP000034471">
    <property type="component" value="Unassembled WGS sequence"/>
</dbReference>
<evidence type="ECO:0000313" key="2">
    <source>
        <dbReference type="Proteomes" id="UP000034471"/>
    </source>
</evidence>
<feature type="non-terminal residue" evidence="1">
    <location>
        <position position="1"/>
    </location>
</feature>
<dbReference type="STRING" id="1618481.US54_C0053G0001"/>
<name>A0A0G0HE66_9BACT</name>
<organism evidence="1 2">
    <name type="scientific">Candidatus Roizmanbacteria bacterium GW2011_GWA2_37_7</name>
    <dbReference type="NCBI Taxonomy" id="1618481"/>
    <lineage>
        <taxon>Bacteria</taxon>
        <taxon>Candidatus Roizmaniibacteriota</taxon>
    </lineage>
</organism>
<sequence>VFADPKRLILKDTKHSVHEERIYCIGLVK</sequence>
<dbReference type="AlphaFoldDB" id="A0A0G0HE66"/>
<evidence type="ECO:0000313" key="1">
    <source>
        <dbReference type="EMBL" id="KKQ36835.1"/>
    </source>
</evidence>
<reference evidence="1 2" key="1">
    <citation type="journal article" date="2015" name="Nature">
        <title>rRNA introns, odd ribosomes, and small enigmatic genomes across a large radiation of phyla.</title>
        <authorList>
            <person name="Brown C.T."/>
            <person name="Hug L.A."/>
            <person name="Thomas B.C."/>
            <person name="Sharon I."/>
            <person name="Castelle C.J."/>
            <person name="Singh A."/>
            <person name="Wilkins M.J."/>
            <person name="Williams K.H."/>
            <person name="Banfield J.F."/>
        </authorList>
    </citation>
    <scope>NUCLEOTIDE SEQUENCE [LARGE SCALE GENOMIC DNA]</scope>
</reference>